<comment type="caution">
    <text evidence="1">The sequence shown here is derived from an EMBL/GenBank/DDBJ whole genome shotgun (WGS) entry which is preliminary data.</text>
</comment>
<evidence type="ECO:0000313" key="1">
    <source>
        <dbReference type="EMBL" id="MBS2966804.1"/>
    </source>
</evidence>
<dbReference type="EMBL" id="JAGSXH010000198">
    <property type="protein sequence ID" value="MBS2966804.1"/>
    <property type="molecule type" value="Genomic_DNA"/>
</dbReference>
<protein>
    <submittedName>
        <fullName evidence="1">Uncharacterized protein</fullName>
    </submittedName>
</protein>
<gene>
    <name evidence="1" type="ORF">KGA66_27455</name>
</gene>
<dbReference type="RefSeq" id="WP_211472229.1">
    <property type="nucleotide sequence ID" value="NZ_JAGSXH010000198.1"/>
</dbReference>
<evidence type="ECO:0000313" key="2">
    <source>
        <dbReference type="Proteomes" id="UP000677913"/>
    </source>
</evidence>
<name>A0A8J8BHH4_9ACTN</name>
<proteinExistence type="predicted"/>
<reference evidence="1" key="1">
    <citation type="submission" date="2021-04" db="EMBL/GenBank/DDBJ databases">
        <title>Genome based classification of Actinospica acidithermotolerans sp. nov., an actinobacterium isolated from an Indonesian hot spring.</title>
        <authorList>
            <person name="Kusuma A.B."/>
            <person name="Putra K.E."/>
            <person name="Nafisah S."/>
            <person name="Loh J."/>
            <person name="Nouioui I."/>
            <person name="Goodfellow M."/>
        </authorList>
    </citation>
    <scope>NUCLEOTIDE SEQUENCE</scope>
    <source>
        <strain evidence="1">DSM 45618</strain>
    </source>
</reference>
<organism evidence="1 2">
    <name type="scientific">Actinocrinis puniceicyclus</name>
    <dbReference type="NCBI Taxonomy" id="977794"/>
    <lineage>
        <taxon>Bacteria</taxon>
        <taxon>Bacillati</taxon>
        <taxon>Actinomycetota</taxon>
        <taxon>Actinomycetes</taxon>
        <taxon>Catenulisporales</taxon>
        <taxon>Actinospicaceae</taxon>
        <taxon>Actinocrinis</taxon>
    </lineage>
</organism>
<dbReference type="Proteomes" id="UP000677913">
    <property type="component" value="Unassembled WGS sequence"/>
</dbReference>
<keyword evidence="2" id="KW-1185">Reference proteome</keyword>
<dbReference type="AlphaFoldDB" id="A0A8J8BHH4"/>
<accession>A0A8J8BHH4</accession>
<sequence length="237" mass="26188">MGFTAPSTLQDRCAIAPVDLVRDEPGYDAQVLLPASDWESVTSEQIKELISGSYPVDGALVEIVRPRVTAPRHDAPEDGISSFDPFQGHWSSWFVGFVDNPAGQATTTVDTTTGRRIGLHLDNFDRLPTARRVESRRRLAINLGPGSRYVALAMDDIQEISRAQRSTASYPHTNDVRRYVSEGGRLRCLRIRLDPGEGYIAPTELIPHDGSTWGMRAPSRVAFWLGHWPAGVLPTLI</sequence>